<organism evidence="1 2">
    <name type="scientific">Octopus vulgaris</name>
    <name type="common">Common octopus</name>
    <dbReference type="NCBI Taxonomy" id="6645"/>
    <lineage>
        <taxon>Eukaryota</taxon>
        <taxon>Metazoa</taxon>
        <taxon>Spiralia</taxon>
        <taxon>Lophotrochozoa</taxon>
        <taxon>Mollusca</taxon>
        <taxon>Cephalopoda</taxon>
        <taxon>Coleoidea</taxon>
        <taxon>Octopodiformes</taxon>
        <taxon>Octopoda</taxon>
        <taxon>Incirrata</taxon>
        <taxon>Octopodidae</taxon>
        <taxon>Octopus</taxon>
    </lineage>
</organism>
<keyword evidence="2" id="KW-1185">Reference proteome</keyword>
<evidence type="ECO:0000313" key="2">
    <source>
        <dbReference type="Proteomes" id="UP001162480"/>
    </source>
</evidence>
<evidence type="ECO:0000313" key="1">
    <source>
        <dbReference type="EMBL" id="CAI9734972.1"/>
    </source>
</evidence>
<proteinExistence type="predicted"/>
<name>A0AA36BK66_OCTVU</name>
<protein>
    <submittedName>
        <fullName evidence="1">Uncharacterized protein</fullName>
    </submittedName>
</protein>
<accession>A0AA36BK66</accession>
<gene>
    <name evidence="1" type="ORF">OCTVUL_1B011688</name>
</gene>
<reference evidence="1" key="1">
    <citation type="submission" date="2023-08" db="EMBL/GenBank/DDBJ databases">
        <authorList>
            <person name="Alioto T."/>
            <person name="Alioto T."/>
            <person name="Gomez Garrido J."/>
        </authorList>
    </citation>
    <scope>NUCLEOTIDE SEQUENCE</scope>
</reference>
<dbReference type="EMBL" id="OX597830">
    <property type="protein sequence ID" value="CAI9734972.1"/>
    <property type="molecule type" value="Genomic_DNA"/>
</dbReference>
<sequence>MYAVSVNHMTLSGDSCSAGGANIGCVSGVHGYGSGVDSVCGISGAGVDDVGFGDADSAGDADGAGGVGGAGGAGGAVGIGDGGSVGNVATCSNSNDDGDVGAGLRKLK</sequence>
<dbReference type="Proteomes" id="UP001162480">
    <property type="component" value="Chromosome 17"/>
</dbReference>
<dbReference type="AlphaFoldDB" id="A0AA36BK66"/>